<gene>
    <name evidence="1" type="ORF">Premu_2059</name>
</gene>
<keyword evidence="2" id="KW-1185">Reference proteome</keyword>
<dbReference type="RefSeq" id="WP_007575018.1">
    <property type="nucleotide sequence ID" value="NZ_BPTS01000002.1"/>
</dbReference>
<dbReference type="eggNOG" id="COG3183">
    <property type="taxonomic scope" value="Bacteria"/>
</dbReference>
<sequence>MNQIDLSDSGTRFFISGLQNRNWDSLVDKAFTIIVDGKQQTVKVLSAYTKDAKDIDCSVYVTAYSLSGISVWTSERLLYVNLPKVTSRYDIDLCYNGLKYIAKQYPKAKIQMLVEGSSDSDDATIQEADLSAEATKHAYTVPSETLKKLIISSSETVILPGVRRSMAFAPKFFQTELKDRSDEEKVEMILDAMIDLQWLGEVEPRTDLKTFLMRWNPEISNFKKKDYNELLKAYNQGKEVGLSWSVYDYMQLSPGDECYMMCVGGKHKGIVLHGIINSYPLPDKDWSGNGRKTFYANIIIDGMAPLEKGGIISEEQLKEKVTSFFDWGKGHSGVVLNREISDRLNEVIDDLVYERNQEEKDTLYFNVDKDTFEAAKNGLMDHVTVNLTEENKENFIVAHEDGIALNVKELPMYSYGAYLCNEGKFPYVLNPINRIHLSCNDKNIEVKVRDITTEATNRFRFDDEQKMPMSDPQGKGCMWKITYHF</sequence>
<dbReference type="Proteomes" id="UP000002772">
    <property type="component" value="Unassembled WGS sequence"/>
</dbReference>
<dbReference type="STRING" id="688246.Premu_2059"/>
<evidence type="ECO:0000313" key="1">
    <source>
        <dbReference type="EMBL" id="EGN57453.1"/>
    </source>
</evidence>
<evidence type="ECO:0000313" key="2">
    <source>
        <dbReference type="Proteomes" id="UP000002772"/>
    </source>
</evidence>
<dbReference type="OrthoDB" id="9802247at2"/>
<dbReference type="AlphaFoldDB" id="F8N7J3"/>
<protein>
    <submittedName>
        <fullName evidence="1">Uncharacterized protein</fullName>
    </submittedName>
</protein>
<accession>F8N7J3</accession>
<dbReference type="EMBL" id="GL945017">
    <property type="protein sequence ID" value="EGN57453.1"/>
    <property type="molecule type" value="Genomic_DNA"/>
</dbReference>
<proteinExistence type="predicted"/>
<organism evidence="1 2">
    <name type="scientific">Hallella multisaccharivorax DSM 17128</name>
    <dbReference type="NCBI Taxonomy" id="688246"/>
    <lineage>
        <taxon>Bacteria</taxon>
        <taxon>Pseudomonadati</taxon>
        <taxon>Bacteroidota</taxon>
        <taxon>Bacteroidia</taxon>
        <taxon>Bacteroidales</taxon>
        <taxon>Prevotellaceae</taxon>
        <taxon>Hallella</taxon>
    </lineage>
</organism>
<dbReference type="HOGENOM" id="CLU_562413_0_0_10"/>
<reference evidence="2" key="1">
    <citation type="journal article" date="2011" name="Stand. Genomic Sci.">
        <title>Non-contiguous finished genome sequence of the opportunistic oral pathogen Prevotella multisaccharivorax type strain (PPPA20).</title>
        <authorList>
            <person name="Pati A."/>
            <person name="Gronow S."/>
            <person name="Lu M."/>
            <person name="Lapidus A."/>
            <person name="Nolan M."/>
            <person name="Lucas S."/>
            <person name="Hammon N."/>
            <person name="Deshpande S."/>
            <person name="Cheng J.F."/>
            <person name="Tapia R."/>
            <person name="Han C."/>
            <person name="Goodwin L."/>
            <person name="Pitluck S."/>
            <person name="Liolios K."/>
            <person name="Pagani I."/>
            <person name="Mavromatis K."/>
            <person name="Mikhailova N."/>
            <person name="Huntemann M."/>
            <person name="Chen A."/>
            <person name="Palaniappan K."/>
            <person name="Land M."/>
            <person name="Hauser L."/>
            <person name="Detter J.C."/>
            <person name="Brambilla E.M."/>
            <person name="Rohde M."/>
            <person name="Goker M."/>
            <person name="Woyke T."/>
            <person name="Bristow J."/>
            <person name="Eisen J.A."/>
            <person name="Markowitz V."/>
            <person name="Hugenholtz P."/>
            <person name="Kyrpides N.C."/>
            <person name="Klenk H.P."/>
            <person name="Ivanova N."/>
        </authorList>
    </citation>
    <scope>NUCLEOTIDE SEQUENCE [LARGE SCALE GENOMIC DNA]</scope>
    <source>
        <strain evidence="2">DSM 17128</strain>
    </source>
</reference>
<name>F8N7J3_9BACT</name>